<evidence type="ECO:0000313" key="1">
    <source>
        <dbReference type="Ensembl" id="ENSAPEP00000014422.1"/>
    </source>
</evidence>
<sequence length="101" mass="11638">MKRAFGSDCLFLKVIGLLSETNNELYMMMVISSWVFKCSTERKPALQLRARRKNTLSRSIVGNAGFCMLESRHNLFHCTYNSFACVSGHRSRKTNKKNKIK</sequence>
<proteinExistence type="predicted"/>
<reference evidence="1" key="2">
    <citation type="submission" date="2025-08" db="UniProtKB">
        <authorList>
            <consortium name="Ensembl"/>
        </authorList>
    </citation>
    <scope>IDENTIFICATION</scope>
</reference>
<evidence type="ECO:0000313" key="2">
    <source>
        <dbReference type="Proteomes" id="UP000265080"/>
    </source>
</evidence>
<keyword evidence="2" id="KW-1185">Reference proteome</keyword>
<organism evidence="1 2">
    <name type="scientific">Amphiprion percula</name>
    <name type="common">Orange clownfish</name>
    <name type="synonym">Lutjanus percula</name>
    <dbReference type="NCBI Taxonomy" id="161767"/>
    <lineage>
        <taxon>Eukaryota</taxon>
        <taxon>Metazoa</taxon>
        <taxon>Chordata</taxon>
        <taxon>Craniata</taxon>
        <taxon>Vertebrata</taxon>
        <taxon>Euteleostomi</taxon>
        <taxon>Actinopterygii</taxon>
        <taxon>Neopterygii</taxon>
        <taxon>Teleostei</taxon>
        <taxon>Neoteleostei</taxon>
        <taxon>Acanthomorphata</taxon>
        <taxon>Ovalentaria</taxon>
        <taxon>Pomacentridae</taxon>
        <taxon>Amphiprion</taxon>
    </lineage>
</organism>
<dbReference type="AlphaFoldDB" id="A0A3P8SQS5"/>
<reference evidence="1" key="3">
    <citation type="submission" date="2025-09" db="UniProtKB">
        <authorList>
            <consortium name="Ensembl"/>
        </authorList>
    </citation>
    <scope>IDENTIFICATION</scope>
</reference>
<reference evidence="1 2" key="1">
    <citation type="submission" date="2018-03" db="EMBL/GenBank/DDBJ databases">
        <title>Finding Nemo's genes: A chromosome-scale reference assembly of the genome of the orange clownfish Amphiprion percula.</title>
        <authorList>
            <person name="Lehmann R."/>
        </authorList>
    </citation>
    <scope>NUCLEOTIDE SEQUENCE</scope>
</reference>
<dbReference type="Proteomes" id="UP000265080">
    <property type="component" value="Chromosome 9"/>
</dbReference>
<dbReference type="Ensembl" id="ENSAPET00000014804.1">
    <property type="protein sequence ID" value="ENSAPEP00000014422.1"/>
    <property type="gene ID" value="ENSAPEG00000010282.1"/>
</dbReference>
<name>A0A3P8SQS5_AMPPE</name>
<accession>A0A3P8SQS5</accession>
<protein>
    <submittedName>
        <fullName evidence="1">Uncharacterized protein</fullName>
    </submittedName>
</protein>